<name>A0A6J8ER98_MYTCO</name>
<keyword evidence="5" id="KW-1185">Reference proteome</keyword>
<proteinExistence type="predicted"/>
<evidence type="ECO:0000256" key="2">
    <source>
        <dbReference type="ARBA" id="ARBA00023043"/>
    </source>
</evidence>
<dbReference type="OrthoDB" id="2157354at2759"/>
<dbReference type="PANTHER" id="PTHR24171:SF8">
    <property type="entry name" value="BRCA1-ASSOCIATED RING DOMAIN PROTEIN 1"/>
    <property type="match status" value="1"/>
</dbReference>
<evidence type="ECO:0000313" key="4">
    <source>
        <dbReference type="EMBL" id="CAC5423149.1"/>
    </source>
</evidence>
<evidence type="ECO:0000256" key="3">
    <source>
        <dbReference type="PROSITE-ProRule" id="PRU00023"/>
    </source>
</evidence>
<dbReference type="Proteomes" id="UP000507470">
    <property type="component" value="Unassembled WGS sequence"/>
</dbReference>
<dbReference type="PROSITE" id="PS50297">
    <property type="entry name" value="ANK_REP_REGION"/>
    <property type="match status" value="1"/>
</dbReference>
<gene>
    <name evidence="4" type="ORF">MCOR_55149</name>
</gene>
<evidence type="ECO:0000313" key="5">
    <source>
        <dbReference type="Proteomes" id="UP000507470"/>
    </source>
</evidence>
<dbReference type="InterPro" id="IPR036770">
    <property type="entry name" value="Ankyrin_rpt-contain_sf"/>
</dbReference>
<dbReference type="Pfam" id="PF12796">
    <property type="entry name" value="Ank_2"/>
    <property type="match status" value="1"/>
</dbReference>
<accession>A0A6J8ER98</accession>
<reference evidence="4 5" key="1">
    <citation type="submission" date="2020-06" db="EMBL/GenBank/DDBJ databases">
        <authorList>
            <person name="Li R."/>
            <person name="Bekaert M."/>
        </authorList>
    </citation>
    <scope>NUCLEOTIDE SEQUENCE [LARGE SCALE GENOMIC DNA]</scope>
    <source>
        <strain evidence="5">wild</strain>
    </source>
</reference>
<dbReference type="InterPro" id="IPR002110">
    <property type="entry name" value="Ankyrin_rpt"/>
</dbReference>
<dbReference type="GO" id="GO:0031436">
    <property type="term" value="C:BRCA1-BARD1 complex"/>
    <property type="evidence" value="ECO:0007669"/>
    <property type="project" value="TreeGrafter"/>
</dbReference>
<evidence type="ECO:0000256" key="1">
    <source>
        <dbReference type="ARBA" id="ARBA00022737"/>
    </source>
</evidence>
<dbReference type="SUPFAM" id="SSF48403">
    <property type="entry name" value="Ankyrin repeat"/>
    <property type="match status" value="1"/>
</dbReference>
<dbReference type="Gene3D" id="1.25.40.20">
    <property type="entry name" value="Ankyrin repeat-containing domain"/>
    <property type="match status" value="1"/>
</dbReference>
<dbReference type="AlphaFoldDB" id="A0A6J8ER98"/>
<protein>
    <submittedName>
        <fullName evidence="4">Uncharacterized protein</fullName>
    </submittedName>
</protein>
<keyword evidence="1" id="KW-0677">Repeat</keyword>
<dbReference type="GO" id="GO:0070531">
    <property type="term" value="C:BRCA1-A complex"/>
    <property type="evidence" value="ECO:0007669"/>
    <property type="project" value="TreeGrafter"/>
</dbReference>
<keyword evidence="2 3" id="KW-0040">ANK repeat</keyword>
<dbReference type="GO" id="GO:0085020">
    <property type="term" value="P:protein K6-linked ubiquitination"/>
    <property type="evidence" value="ECO:0007669"/>
    <property type="project" value="TreeGrafter"/>
</dbReference>
<sequence length="378" mass="44181">MSEDLNLIFKSNASTKLVMSCRSHIFQNRHFKVVKLLSRSNCNIISTDISLTYEERQHIAKLYLTNDETRDIEEIIKFTKFDSFPLLCEYYSKNKSKDINTFFSRPVEIIKKDLECMMNDLDQTNYAVLALLVIYNYNISEDMLQKRTEIKNVIKEIHEECDPPIDITVKALKNRLENLTNSYLKKEESIYSIFHDKIFSILVSFYGEHMFDLILKLSHTDIIRDHYQFNSLNETEDDCIIKVPVESEKCYFERLYDDIKRGFILNVFRNRQLQFKSYQGSFIKFLEEKTDIYRHIKSLSNTVNSPLLTLADQGYADVIKMLLKLGLNINVRDESGRTPLWLSCMKGNEAVVNVMLRNDCGANICDNENSSPLYIAAC</sequence>
<dbReference type="SMART" id="SM00248">
    <property type="entry name" value="ANK"/>
    <property type="match status" value="2"/>
</dbReference>
<dbReference type="GO" id="GO:0004842">
    <property type="term" value="F:ubiquitin-protein transferase activity"/>
    <property type="evidence" value="ECO:0007669"/>
    <property type="project" value="TreeGrafter"/>
</dbReference>
<dbReference type="PANTHER" id="PTHR24171">
    <property type="entry name" value="ANKYRIN REPEAT DOMAIN-CONTAINING PROTEIN 39-RELATED"/>
    <property type="match status" value="1"/>
</dbReference>
<dbReference type="EMBL" id="CACVKT020009726">
    <property type="protein sequence ID" value="CAC5423149.1"/>
    <property type="molecule type" value="Genomic_DNA"/>
</dbReference>
<feature type="repeat" description="ANK" evidence="3">
    <location>
        <begin position="335"/>
        <end position="367"/>
    </location>
</feature>
<organism evidence="4 5">
    <name type="scientific">Mytilus coruscus</name>
    <name type="common">Sea mussel</name>
    <dbReference type="NCBI Taxonomy" id="42192"/>
    <lineage>
        <taxon>Eukaryota</taxon>
        <taxon>Metazoa</taxon>
        <taxon>Spiralia</taxon>
        <taxon>Lophotrochozoa</taxon>
        <taxon>Mollusca</taxon>
        <taxon>Bivalvia</taxon>
        <taxon>Autobranchia</taxon>
        <taxon>Pteriomorphia</taxon>
        <taxon>Mytilida</taxon>
        <taxon>Mytiloidea</taxon>
        <taxon>Mytilidae</taxon>
        <taxon>Mytilinae</taxon>
        <taxon>Mytilus</taxon>
    </lineage>
</organism>
<feature type="repeat" description="ANK" evidence="3">
    <location>
        <begin position="302"/>
        <end position="334"/>
    </location>
</feature>
<dbReference type="PROSITE" id="PS50088">
    <property type="entry name" value="ANK_REPEAT"/>
    <property type="match status" value="2"/>
</dbReference>